<dbReference type="SUPFAM" id="SSF50814">
    <property type="entry name" value="Lipocalins"/>
    <property type="match status" value="1"/>
</dbReference>
<evidence type="ECO:0000313" key="2">
    <source>
        <dbReference type="Proteomes" id="UP000030008"/>
    </source>
</evidence>
<dbReference type="Pfam" id="PF09148">
    <property type="entry name" value="DUF1934"/>
    <property type="match status" value="1"/>
</dbReference>
<protein>
    <recommendedName>
        <fullName evidence="3">DUF1934 domain-containing protein</fullName>
    </recommendedName>
</protein>
<proteinExistence type="predicted"/>
<gene>
    <name evidence="1" type="ORF">CIAN88_02930</name>
</gene>
<sequence>MLMISGDSMKKHIVVKQKHLYTEERNLMFEGQAFFSDSDGCLRLSYTERGSNTAVSVEAENEELRIQRDGELMTRLTFQHKKQTKGSVLSEFGTIDIGVFTHKYIKRENIIAIEYDILSGDEVTDGYRILWILKEDKV</sequence>
<dbReference type="InterPro" id="IPR015231">
    <property type="entry name" value="DUF1934"/>
</dbReference>
<dbReference type="Proteomes" id="UP000030008">
    <property type="component" value="Unassembled WGS sequence"/>
</dbReference>
<reference evidence="1 2" key="1">
    <citation type="submission" date="2014-08" db="EMBL/GenBank/DDBJ databases">
        <title>Clostridium innocuum, an unnegligible vancomycin-resistant pathogen causing extra-intestinal infections.</title>
        <authorList>
            <person name="Feng Y."/>
            <person name="Chiu C.-H."/>
        </authorList>
    </citation>
    <scope>NUCLEOTIDE SEQUENCE [LARGE SCALE GENOMIC DNA]</scope>
    <source>
        <strain evidence="1 2">AN88</strain>
    </source>
</reference>
<dbReference type="EMBL" id="JQIF01000014">
    <property type="protein sequence ID" value="KGJ54595.1"/>
    <property type="molecule type" value="Genomic_DNA"/>
</dbReference>
<dbReference type="InterPro" id="IPR012674">
    <property type="entry name" value="Calycin"/>
</dbReference>
<organism evidence="1 2">
    <name type="scientific">Clostridium innocuum</name>
    <dbReference type="NCBI Taxonomy" id="1522"/>
    <lineage>
        <taxon>Bacteria</taxon>
        <taxon>Bacillati</taxon>
        <taxon>Bacillota</taxon>
        <taxon>Clostridia</taxon>
        <taxon>Eubacteriales</taxon>
        <taxon>Clostridiaceae</taxon>
        <taxon>Clostridium</taxon>
    </lineage>
</organism>
<evidence type="ECO:0008006" key="3">
    <source>
        <dbReference type="Google" id="ProtNLM"/>
    </source>
</evidence>
<dbReference type="Gene3D" id="2.40.128.20">
    <property type="match status" value="1"/>
</dbReference>
<comment type="caution">
    <text evidence="1">The sequence shown here is derived from an EMBL/GenBank/DDBJ whole genome shotgun (WGS) entry which is preliminary data.</text>
</comment>
<evidence type="ECO:0000313" key="1">
    <source>
        <dbReference type="EMBL" id="KGJ54595.1"/>
    </source>
</evidence>
<dbReference type="AlphaFoldDB" id="A0A099IA80"/>
<name>A0A099IA80_CLOIN</name>
<accession>A0A099IA80</accession>